<dbReference type="GeneID" id="95624598"/>
<evidence type="ECO:0000313" key="1">
    <source>
        <dbReference type="EMBL" id="GCD38024.1"/>
    </source>
</evidence>
<name>A0A7U9KZ15_9ACTN</name>
<comment type="caution">
    <text evidence="1">The sequence shown here is derived from an EMBL/GenBank/DDBJ whole genome shotgun (WGS) entry which is preliminary data.</text>
</comment>
<evidence type="ECO:0000313" key="2">
    <source>
        <dbReference type="Proteomes" id="UP000287830"/>
    </source>
</evidence>
<proteinExistence type="predicted"/>
<dbReference type="Proteomes" id="UP000287830">
    <property type="component" value="Unassembled WGS sequence"/>
</dbReference>
<dbReference type="AlphaFoldDB" id="A0A7U9KZ15"/>
<protein>
    <submittedName>
        <fullName evidence="1">Uncharacterized protein</fullName>
    </submittedName>
</protein>
<gene>
    <name evidence="1" type="ORF">OEIGOIKO_05834</name>
</gene>
<organism evidence="1 2">
    <name type="scientific">Streptomyces chrestomyceticus JCM 4735</name>
    <dbReference type="NCBI Taxonomy" id="1306181"/>
    <lineage>
        <taxon>Bacteria</taxon>
        <taxon>Bacillati</taxon>
        <taxon>Actinomycetota</taxon>
        <taxon>Actinomycetes</taxon>
        <taxon>Kitasatosporales</taxon>
        <taxon>Streptomycetaceae</taxon>
        <taxon>Streptomyces</taxon>
    </lineage>
</organism>
<dbReference type="OrthoDB" id="4320130at2"/>
<dbReference type="EMBL" id="BHZC01000001">
    <property type="protein sequence ID" value="GCD38024.1"/>
    <property type="molecule type" value="Genomic_DNA"/>
</dbReference>
<accession>A0A7U9KZ15</accession>
<reference evidence="1 2" key="1">
    <citation type="submission" date="2018-11" db="EMBL/GenBank/DDBJ databases">
        <title>Whole genome sequence of Streptomyces chrestomyceticus NBRC 13444(T).</title>
        <authorList>
            <person name="Komaki H."/>
            <person name="Tamura T."/>
        </authorList>
    </citation>
    <scope>NUCLEOTIDE SEQUENCE [LARGE SCALE GENOMIC DNA]</scope>
    <source>
        <strain evidence="1 2">NBRC 13444</strain>
    </source>
</reference>
<sequence length="77" mass="9002">MNALDETKRRLLLAGAVAEQPGEWTTRRVMRLYRAADWPAPMTRTARRDLARLHRDGLLALHETPGRRYYTRKDGVR</sequence>
<dbReference type="RefSeq" id="WP_125047330.1">
    <property type="nucleotide sequence ID" value="NZ_BHZC01000001.1"/>
</dbReference>